<proteinExistence type="predicted"/>
<dbReference type="RefSeq" id="WP_004074763.1">
    <property type="nucleotide sequence ID" value="NZ_CM001488.1"/>
</dbReference>
<gene>
    <name evidence="1" type="ORF">DespoDRAFT_03230</name>
</gene>
<evidence type="ECO:0000313" key="1">
    <source>
        <dbReference type="EMBL" id="EIM65011.1"/>
    </source>
</evidence>
<reference evidence="1 2" key="1">
    <citation type="submission" date="2011-09" db="EMBL/GenBank/DDBJ databases">
        <authorList>
            <consortium name="US DOE Joint Genome Institute (JGI-PGF)"/>
            <person name="Lucas S."/>
            <person name="Han J."/>
            <person name="Lapidus A."/>
            <person name="Cheng J.-F."/>
            <person name="Goodwin L."/>
            <person name="Pitluck S."/>
            <person name="Peters L."/>
            <person name="Land M.L."/>
            <person name="Hauser L."/>
            <person name="Orellana R."/>
            <person name="Lovley D."/>
            <person name="Woyke T.J."/>
        </authorList>
    </citation>
    <scope>NUCLEOTIDE SEQUENCE [LARGE SCALE GENOMIC DNA]</scope>
    <source>
        <strain evidence="1 2">2ac9</strain>
    </source>
</reference>
<reference evidence="1 2" key="2">
    <citation type="submission" date="2012-02" db="EMBL/GenBank/DDBJ databases">
        <title>Improved High-Quality Draft sequence of Desulfobacter postgatei 2ac9.</title>
        <authorList>
            <consortium name="US DOE Joint Genome Institute"/>
            <person name="Lucas S."/>
            <person name="Han J."/>
            <person name="Lapidus A."/>
            <person name="Cheng J.-F."/>
            <person name="Goodwin L."/>
            <person name="Pitluck S."/>
            <person name="Peters L."/>
            <person name="Ovchinnikova G."/>
            <person name="Held B."/>
            <person name="Detter J.C."/>
            <person name="Han C."/>
            <person name="Tapia R."/>
            <person name="Land M."/>
            <person name="Hauser L."/>
            <person name="Kyrpides N."/>
            <person name="Ivanova N."/>
            <person name="Pagani I."/>
            <person name="Orellana R."/>
            <person name="Lovley D."/>
            <person name="Woyke T."/>
        </authorList>
    </citation>
    <scope>NUCLEOTIDE SEQUENCE [LARGE SCALE GENOMIC DNA]</scope>
    <source>
        <strain evidence="1 2">2ac9</strain>
    </source>
</reference>
<dbReference type="STRING" id="879212.DespoDRAFT_03230"/>
<dbReference type="EMBL" id="CM001488">
    <property type="protein sequence ID" value="EIM65011.1"/>
    <property type="molecule type" value="Genomic_DNA"/>
</dbReference>
<dbReference type="AlphaFoldDB" id="I5B698"/>
<evidence type="ECO:0000313" key="2">
    <source>
        <dbReference type="Proteomes" id="UP000005778"/>
    </source>
</evidence>
<keyword evidence="2" id="KW-1185">Reference proteome</keyword>
<name>I5B698_9BACT</name>
<organism evidence="1 2">
    <name type="scientific">Desulfobacter postgatei 2ac9</name>
    <dbReference type="NCBI Taxonomy" id="879212"/>
    <lineage>
        <taxon>Bacteria</taxon>
        <taxon>Pseudomonadati</taxon>
        <taxon>Thermodesulfobacteriota</taxon>
        <taxon>Desulfobacteria</taxon>
        <taxon>Desulfobacterales</taxon>
        <taxon>Desulfobacteraceae</taxon>
        <taxon>Desulfobacter</taxon>
    </lineage>
</organism>
<protein>
    <submittedName>
        <fullName evidence="1">Uncharacterized protein</fullName>
    </submittedName>
</protein>
<dbReference type="HOGENOM" id="CLU_3167298_0_0_7"/>
<dbReference type="Proteomes" id="UP000005778">
    <property type="component" value="Chromosome"/>
</dbReference>
<accession>I5B698</accession>
<sequence length="47" mass="5263">MHHIFKQPRILFVTPEVSYLPKKMSTMSSFLKARAGELAGAHSGKSF</sequence>